<dbReference type="SMART" id="SM00033">
    <property type="entry name" value="CH"/>
    <property type="match status" value="1"/>
</dbReference>
<keyword evidence="3" id="KW-0967">Endosome</keyword>
<feature type="region of interest" description="Disordered" evidence="5">
    <location>
        <begin position="519"/>
        <end position="546"/>
    </location>
</feature>
<feature type="domain" description="C2 NT-type" evidence="7">
    <location>
        <begin position="8"/>
        <end position="158"/>
    </location>
</feature>
<feature type="region of interest" description="Disordered" evidence="5">
    <location>
        <begin position="185"/>
        <end position="208"/>
    </location>
</feature>
<feature type="compositionally biased region" description="Basic and acidic residues" evidence="5">
    <location>
        <begin position="1063"/>
        <end position="1083"/>
    </location>
</feature>
<dbReference type="PANTHER" id="PTHR23167:SF91">
    <property type="entry name" value="EH DOMAIN-BINDING PROTEIN 1-LIKE PROTEIN 1"/>
    <property type="match status" value="1"/>
</dbReference>
<dbReference type="Gene3D" id="1.10.418.10">
    <property type="entry name" value="Calponin-like domain"/>
    <property type="match status" value="1"/>
</dbReference>
<dbReference type="PROSITE" id="PS51848">
    <property type="entry name" value="BMERB"/>
    <property type="match status" value="1"/>
</dbReference>
<dbReference type="InterPro" id="IPR050540">
    <property type="entry name" value="F-actin_Monoox_Mical"/>
</dbReference>
<dbReference type="InterPro" id="IPR001715">
    <property type="entry name" value="CH_dom"/>
</dbReference>
<evidence type="ECO:0000256" key="3">
    <source>
        <dbReference type="ARBA" id="ARBA00022753"/>
    </source>
</evidence>
<dbReference type="PROSITE" id="PS50021">
    <property type="entry name" value="CH"/>
    <property type="match status" value="1"/>
</dbReference>
<feature type="region of interest" description="Disordered" evidence="5">
    <location>
        <begin position="239"/>
        <end position="273"/>
    </location>
</feature>
<dbReference type="SUPFAM" id="SSF47576">
    <property type="entry name" value="Calponin-homology domain, CH-domain"/>
    <property type="match status" value="1"/>
</dbReference>
<evidence type="ECO:0000313" key="10">
    <source>
        <dbReference type="RefSeq" id="XP_038851668.1"/>
    </source>
</evidence>
<evidence type="ECO:0000259" key="7">
    <source>
        <dbReference type="PROSITE" id="PS51840"/>
    </source>
</evidence>
<dbReference type="KEGG" id="snh:120049476"/>
<feature type="region of interest" description="Disordered" evidence="5">
    <location>
        <begin position="1051"/>
        <end position="1086"/>
    </location>
</feature>
<accession>A0A8U0QX19</accession>
<comment type="subcellular location">
    <subcellularLocation>
        <location evidence="1">Endosome</location>
    </subcellularLocation>
</comment>
<evidence type="ECO:0000256" key="5">
    <source>
        <dbReference type="SAM" id="MobiDB-lite"/>
    </source>
</evidence>
<evidence type="ECO:0000259" key="8">
    <source>
        <dbReference type="PROSITE" id="PS51848"/>
    </source>
</evidence>
<dbReference type="PANTHER" id="PTHR23167">
    <property type="entry name" value="CALPONIN HOMOLOGY DOMAIN-CONTAINING PROTEIN DDB_G0272472-RELATED"/>
    <property type="match status" value="1"/>
</dbReference>
<dbReference type="RefSeq" id="XP_038851668.1">
    <property type="nucleotide sequence ID" value="XM_038995740.1"/>
</dbReference>
<dbReference type="GeneID" id="120049476"/>
<dbReference type="Pfam" id="PF12130">
    <property type="entry name" value="bMERB_dom"/>
    <property type="match status" value="1"/>
</dbReference>
<dbReference type="PROSITE" id="PS51840">
    <property type="entry name" value="C2_NT"/>
    <property type="match status" value="1"/>
</dbReference>
<dbReference type="InterPro" id="IPR036872">
    <property type="entry name" value="CH_dom_sf"/>
</dbReference>
<evidence type="ECO:0000256" key="2">
    <source>
        <dbReference type="ARBA" id="ARBA00022553"/>
    </source>
</evidence>
<dbReference type="InterPro" id="IPR019448">
    <property type="entry name" value="NT-C2"/>
</dbReference>
<dbReference type="Proteomes" id="UP000808372">
    <property type="component" value="Chromosome 6"/>
</dbReference>
<feature type="region of interest" description="Disordered" evidence="5">
    <location>
        <begin position="589"/>
        <end position="616"/>
    </location>
</feature>
<feature type="region of interest" description="Disordered" evidence="5">
    <location>
        <begin position="974"/>
        <end position="993"/>
    </location>
</feature>
<dbReference type="AlphaFoldDB" id="A0A8U0QX19"/>
<feature type="region of interest" description="Disordered" evidence="5">
    <location>
        <begin position="714"/>
        <end position="733"/>
    </location>
</feature>
<evidence type="ECO:0000259" key="6">
    <source>
        <dbReference type="PROSITE" id="PS50021"/>
    </source>
</evidence>
<feature type="compositionally biased region" description="Polar residues" evidence="5">
    <location>
        <begin position="404"/>
        <end position="416"/>
    </location>
</feature>
<feature type="region of interest" description="Disordered" evidence="5">
    <location>
        <begin position="1230"/>
        <end position="1249"/>
    </location>
</feature>
<proteinExistence type="predicted"/>
<feature type="domain" description="BMERB" evidence="8">
    <location>
        <begin position="1073"/>
        <end position="1228"/>
    </location>
</feature>
<feature type="compositionally biased region" description="Polar residues" evidence="5">
    <location>
        <begin position="361"/>
        <end position="397"/>
    </location>
</feature>
<keyword evidence="4" id="KW-0175">Coiled coil</keyword>
<dbReference type="GO" id="GO:0005768">
    <property type="term" value="C:endosome"/>
    <property type="evidence" value="ECO:0007669"/>
    <property type="project" value="UniProtKB-SubCell"/>
</dbReference>
<dbReference type="Pfam" id="PF00307">
    <property type="entry name" value="CH"/>
    <property type="match status" value="1"/>
</dbReference>
<evidence type="ECO:0000313" key="9">
    <source>
        <dbReference type="Proteomes" id="UP000808372"/>
    </source>
</evidence>
<feature type="region of interest" description="Disordered" evidence="5">
    <location>
        <begin position="350"/>
        <end position="416"/>
    </location>
</feature>
<organism evidence="9 10">
    <name type="scientific">Salvelinus namaycush</name>
    <name type="common">Lake trout</name>
    <name type="synonym">Salmo namaycush</name>
    <dbReference type="NCBI Taxonomy" id="8040"/>
    <lineage>
        <taxon>Eukaryota</taxon>
        <taxon>Metazoa</taxon>
        <taxon>Chordata</taxon>
        <taxon>Craniata</taxon>
        <taxon>Vertebrata</taxon>
        <taxon>Euteleostomi</taxon>
        <taxon>Actinopterygii</taxon>
        <taxon>Neopterygii</taxon>
        <taxon>Teleostei</taxon>
        <taxon>Protacanthopterygii</taxon>
        <taxon>Salmoniformes</taxon>
        <taxon>Salmonidae</taxon>
        <taxon>Salmoninae</taxon>
        <taxon>Salvelinus</taxon>
    </lineage>
</organism>
<sequence length="1249" mass="138523">MTSVWKRLQRVGKKASKFQFAVTFQELTVECTKKWQPDKLRVVWSRRNRRNCTKLHGWQPGIKNPYRGTVVWQVPENLDITVTLFKDPTADEFEDKDWTFIIENETNKGHRKVLASVDVNMKKFASATPAQYDLTLKLKPLSVKVVEATLKLTLTCVFLKEGKATDEDMQSLASLMSLKQSDIGNLDDFNDSDEEEGERRVSIGAGMGPATPVTAASEIVPNELLQSVSTISLLSRPPLPVPLDPSAPPPAPAARSRLNTDPEGTTHPARPSPYPYQVPAFVCSHPPALAEIFQPAAGSVPISVARKPPGFQSDPALDPDTLSEAPGLSIKTPLSLHHWAFLHLSSSSSSPSVLPHPSLSDIPQTDPASATVPQSEFQRQLSTLTEEEYSTATTPNHTAGMISIASQRPDPTTSTLDPLAKPFGTTVHERRQEAFSMFGVEVVQAMAGVLDSPQIEKIPSEESEEIQMSSAVLEPELVLGWEVLEAEGSVAEKQQEASGQVQTIVGVFSKGCYRPKTWHASIGDNTQSPAASGLEPPQSNKRSSSLPYPLVASLQHLGKRWLLLCKKRNSTMDSSFTSQTDFLEGSLSLSQEDKQDTSQEATEGSISSTSNMASEGSFVTISRSEEMSPEVQLCEKGLEESGESWIFTETTMVTEAFTETTMVTEAFTETTMVTEAFTDTAMVSEFFVDTAFTETPMVTEFFEDTVIKDIERGSEAEALDTTSPTTGTPAEDDWLHVEGAKETEQMEVESKDMWVEEMDFGFESVDISAGGLDEKRQQGAAEEPTTPKGGAVNSQEMGLGSAASPEGLMASPGLVTSSQSLLEWCQEVIKEHKGVKITNFSTSWRNGLAFCALLHHFHPDRINFEMLDPYDIKSNTKKAFDGFAELGISRLIEPSDMVLLAVPDRLIVMTYLNQIRTYFTGQELSVLHIEADNSESSYGMVGESRVGPDPEAAARYCQRIQDEALTMETNVGAAEKKADSDTKEGTNREVVPPPRTKRLQAAGEAGGAQAPVVPPRTHFLSAKSGFSHLKDADLIKKRRSQRRSIVEADSTELQVATAQEESGADRIKSETGRTAGEEGRSAEEDTSQYVLREMQALEFEQKHIDSRADIVERRLRQLMESGSEKMQEEKLIQEWFTLVNKKNALIRRQDQLQLLQEEQDLEMRFEMLNRELRDMMAIEEWQETVAHKHREQLLLQELVSLVNLRDELVHDMDAKEKGALEEDERLERGLEQRRRKYSKKSKQEKCALQ</sequence>
<gene>
    <name evidence="10" type="primary">ehbp1l1a</name>
</gene>
<evidence type="ECO:0000256" key="1">
    <source>
        <dbReference type="ARBA" id="ARBA00004177"/>
    </source>
</evidence>
<keyword evidence="9" id="KW-1185">Reference proteome</keyword>
<feature type="compositionally biased region" description="Polar residues" evidence="5">
    <location>
        <begin position="598"/>
        <end position="616"/>
    </location>
</feature>
<feature type="compositionally biased region" description="Low complexity" evidence="5">
    <location>
        <begin position="350"/>
        <end position="360"/>
    </location>
</feature>
<dbReference type="Pfam" id="PF10358">
    <property type="entry name" value="NT-C2"/>
    <property type="match status" value="1"/>
</dbReference>
<reference evidence="10" key="1">
    <citation type="submission" date="2025-08" db="UniProtKB">
        <authorList>
            <consortium name="RefSeq"/>
        </authorList>
    </citation>
    <scope>IDENTIFICATION</scope>
    <source>
        <tissue evidence="10">White muscle</tissue>
    </source>
</reference>
<feature type="compositionally biased region" description="Polar residues" evidence="5">
    <location>
        <begin position="1051"/>
        <end position="1060"/>
    </location>
</feature>
<feature type="compositionally biased region" description="Polar residues" evidence="5">
    <location>
        <begin position="537"/>
        <end position="546"/>
    </location>
</feature>
<name>A0A8U0QX19_SALNM</name>
<protein>
    <submittedName>
        <fullName evidence="10">EH domain-binding protein 1-like protein 1</fullName>
    </submittedName>
</protein>
<evidence type="ECO:0000256" key="4">
    <source>
        <dbReference type="ARBA" id="ARBA00023054"/>
    </source>
</evidence>
<feature type="compositionally biased region" description="Basic and acidic residues" evidence="5">
    <location>
        <begin position="974"/>
        <end position="987"/>
    </location>
</feature>
<feature type="domain" description="Calponin-homology (CH)" evidence="6">
    <location>
        <begin position="815"/>
        <end position="920"/>
    </location>
</feature>
<feature type="region of interest" description="Disordered" evidence="5">
    <location>
        <begin position="775"/>
        <end position="806"/>
    </location>
</feature>
<dbReference type="SMART" id="SM01203">
    <property type="entry name" value="DUF3585"/>
    <property type="match status" value="1"/>
</dbReference>
<dbReference type="InterPro" id="IPR022735">
    <property type="entry name" value="bMERB_dom"/>
</dbReference>
<dbReference type="FunFam" id="1.10.418.10:FF:000023">
    <property type="entry name" value="EH domain-binding protein 1 isoform X1"/>
    <property type="match status" value="1"/>
</dbReference>
<feature type="compositionally biased region" description="Pro residues" evidence="5">
    <location>
        <begin position="239"/>
        <end position="252"/>
    </location>
</feature>
<dbReference type="CTD" id="557083"/>
<keyword evidence="2" id="KW-0597">Phosphoprotein</keyword>